<evidence type="ECO:0000313" key="3">
    <source>
        <dbReference type="Proteomes" id="UP000502996"/>
    </source>
</evidence>
<dbReference type="Proteomes" id="UP000502996">
    <property type="component" value="Chromosome"/>
</dbReference>
<feature type="transmembrane region" description="Helical" evidence="1">
    <location>
        <begin position="101"/>
        <end position="119"/>
    </location>
</feature>
<keyword evidence="1" id="KW-0472">Membrane</keyword>
<protein>
    <recommendedName>
        <fullName evidence="4">Transmembrane protein</fullName>
    </recommendedName>
</protein>
<keyword evidence="1" id="KW-0812">Transmembrane</keyword>
<evidence type="ECO:0008006" key="4">
    <source>
        <dbReference type="Google" id="ProtNLM"/>
    </source>
</evidence>
<feature type="transmembrane region" description="Helical" evidence="1">
    <location>
        <begin position="60"/>
        <end position="81"/>
    </location>
</feature>
<keyword evidence="3" id="KW-1185">Reference proteome</keyword>
<organism evidence="2 3">
    <name type="scientific">Nocardioides anomalus</name>
    <dbReference type="NCBI Taxonomy" id="2712223"/>
    <lineage>
        <taxon>Bacteria</taxon>
        <taxon>Bacillati</taxon>
        <taxon>Actinomycetota</taxon>
        <taxon>Actinomycetes</taxon>
        <taxon>Propionibacteriales</taxon>
        <taxon>Nocardioidaceae</taxon>
        <taxon>Nocardioides</taxon>
    </lineage>
</organism>
<accession>A0A6G6WM16</accession>
<evidence type="ECO:0000313" key="2">
    <source>
        <dbReference type="EMBL" id="QIG46246.1"/>
    </source>
</evidence>
<proteinExistence type="predicted"/>
<name>A0A6G6WM16_9ACTN</name>
<dbReference type="AlphaFoldDB" id="A0A6G6WM16"/>
<evidence type="ECO:0000256" key="1">
    <source>
        <dbReference type="SAM" id="Phobius"/>
    </source>
</evidence>
<dbReference type="KEGG" id="nano:G5V58_24840"/>
<dbReference type="EMBL" id="CP049257">
    <property type="protein sequence ID" value="QIG46246.1"/>
    <property type="molecule type" value="Genomic_DNA"/>
</dbReference>
<sequence length="246" mass="26870">MHEPLEAPAVKETVEELYGRIEARFPTRGLLKVCGDLGQLVDEVEVASGVGHRQIRVARAVSRVAIVLVAAITGLAIVLAAKDVATGDVDNFIDGLSIAETAISDLVYASIAIFFLWALPERLQRSKLLNLLHQLRSTAHVIDMHQLTKDPEQLKPSFVSTAKSKPLDLDRDQMERYLDYCSELLSLVGKTAALCAEESRDSLVLETVSTVENLTVGLSRKIWQKISNLPPGEPREPVPVQVAGVS</sequence>
<reference evidence="2 3" key="1">
    <citation type="submission" date="2020-02" db="EMBL/GenBank/DDBJ databases">
        <title>Full genome sequence of Nocardioides sp. R-3366.</title>
        <authorList>
            <person name="Im W.-T."/>
        </authorList>
    </citation>
    <scope>NUCLEOTIDE SEQUENCE [LARGE SCALE GENOMIC DNA]</scope>
    <source>
        <strain evidence="2 3">R-3366</strain>
    </source>
</reference>
<gene>
    <name evidence="2" type="ORF">G5V58_24840</name>
</gene>
<keyword evidence="1" id="KW-1133">Transmembrane helix</keyword>